<feature type="domain" description="Carboxymuconolactone decarboxylase-like" evidence="1">
    <location>
        <begin position="24"/>
        <end position="104"/>
    </location>
</feature>
<name>A0A2V4DR46_9GAMM</name>
<dbReference type="InterPro" id="IPR029032">
    <property type="entry name" value="AhpD-like"/>
</dbReference>
<dbReference type="PANTHER" id="PTHR33930">
    <property type="entry name" value="ALKYL HYDROPEROXIDE REDUCTASE AHPD"/>
    <property type="match status" value="1"/>
</dbReference>
<protein>
    <submittedName>
        <fullName evidence="2">Carboxymuconolactone decarboxylase</fullName>
    </submittedName>
</protein>
<dbReference type="NCBIfam" id="TIGR00778">
    <property type="entry name" value="ahpD_dom"/>
    <property type="match status" value="1"/>
</dbReference>
<evidence type="ECO:0000313" key="3">
    <source>
        <dbReference type="Proteomes" id="UP000247673"/>
    </source>
</evidence>
<gene>
    <name evidence="2" type="ORF">DKK78_04050</name>
</gene>
<keyword evidence="3" id="KW-1185">Reference proteome</keyword>
<evidence type="ECO:0000259" key="1">
    <source>
        <dbReference type="Pfam" id="PF02627"/>
    </source>
</evidence>
<dbReference type="InterPro" id="IPR003779">
    <property type="entry name" value="CMD-like"/>
</dbReference>
<dbReference type="SUPFAM" id="SSF69118">
    <property type="entry name" value="AhpD-like"/>
    <property type="match status" value="1"/>
</dbReference>
<dbReference type="AlphaFoldDB" id="A0A2V4DR46"/>
<dbReference type="InterPro" id="IPR004675">
    <property type="entry name" value="AhpD_core"/>
</dbReference>
<dbReference type="Proteomes" id="UP000247673">
    <property type="component" value="Unassembled WGS sequence"/>
</dbReference>
<organism evidence="2 3">
    <name type="scientific">Gilliamella apis</name>
    <dbReference type="NCBI Taxonomy" id="1970738"/>
    <lineage>
        <taxon>Bacteria</taxon>
        <taxon>Pseudomonadati</taxon>
        <taxon>Pseudomonadota</taxon>
        <taxon>Gammaproteobacteria</taxon>
        <taxon>Orbales</taxon>
        <taxon>Orbaceae</taxon>
        <taxon>Gilliamella</taxon>
    </lineage>
</organism>
<sequence length="112" mass="12273">MSDYQSREDFKYLACLLKSAPNETQAFIDFDQQTIKRNDGNIPIKIRELIALAIALTTQCAYCIDVHVKGAKRAGASLEELAELISISASVRAGATMAHGLLATRLFEQKNG</sequence>
<dbReference type="Pfam" id="PF02627">
    <property type="entry name" value="CMD"/>
    <property type="match status" value="1"/>
</dbReference>
<dbReference type="RefSeq" id="WP_110447468.1">
    <property type="nucleotide sequence ID" value="NZ_CP132381.1"/>
</dbReference>
<dbReference type="OrthoDB" id="9801997at2"/>
<proteinExistence type="predicted"/>
<dbReference type="PANTHER" id="PTHR33930:SF2">
    <property type="entry name" value="BLR3452 PROTEIN"/>
    <property type="match status" value="1"/>
</dbReference>
<evidence type="ECO:0000313" key="2">
    <source>
        <dbReference type="EMBL" id="PXY91504.1"/>
    </source>
</evidence>
<dbReference type="EMBL" id="QGLO01000004">
    <property type="protein sequence ID" value="PXY91504.1"/>
    <property type="molecule type" value="Genomic_DNA"/>
</dbReference>
<dbReference type="GO" id="GO:0051920">
    <property type="term" value="F:peroxiredoxin activity"/>
    <property type="evidence" value="ECO:0007669"/>
    <property type="project" value="InterPro"/>
</dbReference>
<dbReference type="Gene3D" id="1.20.1290.10">
    <property type="entry name" value="AhpD-like"/>
    <property type="match status" value="1"/>
</dbReference>
<reference evidence="2 3" key="1">
    <citation type="submission" date="2018-05" db="EMBL/GenBank/DDBJ databases">
        <title>Reference genomes for bee gut microbiota database.</title>
        <authorList>
            <person name="Ellegaard K.M."/>
        </authorList>
    </citation>
    <scope>NUCLEOTIDE SEQUENCE [LARGE SCALE GENOMIC DNA]</scope>
    <source>
        <strain evidence="2 3">ESL0172</strain>
    </source>
</reference>
<accession>A0A2V4DR46</accession>
<comment type="caution">
    <text evidence="2">The sequence shown here is derived from an EMBL/GenBank/DDBJ whole genome shotgun (WGS) entry which is preliminary data.</text>
</comment>